<evidence type="ECO:0000256" key="2">
    <source>
        <dbReference type="SAM" id="MobiDB-lite"/>
    </source>
</evidence>
<feature type="coiled-coil region" evidence="1">
    <location>
        <begin position="46"/>
        <end position="162"/>
    </location>
</feature>
<evidence type="ECO:0000313" key="3">
    <source>
        <dbReference type="EMBL" id="KAJ7375489.1"/>
    </source>
</evidence>
<comment type="caution">
    <text evidence="3">The sequence shown here is derived from an EMBL/GenBank/DDBJ whole genome shotgun (WGS) entry which is preliminary data.</text>
</comment>
<sequence>MNSKHVAELENLKLLMSKQLEETGQEVDKTRQEKFDKFKQIYDSEVNALKEALDKQITLKNDLQQQMEKMKEELDIDVAQARESVTQKEASLEELKGQLKELKASSATEISELRNELKKKEKEINELEDNLSSFEEEHTSDVAQFEHNLQKQQEQTAELEKQLVLELGNESSKYDQKLSETKAHLESQYKKAIHELVQRVKDLESENENLQATHGQEMEGFRENLAQYTSGLEEQMQELQAGARAEHKSKLKALQAEHLEATRNLEKKVRTLSEEKDALVVEIKTRGDGRTGEEDPESQSEEVARLKGDYEEQIQTLKEQAQHEKERLEKEVAEVASTKEKEFMAVFEQVLEKHQHELAEVKGYYELQLSERGGGHPPPSGEEDLAAQLKLEKDREISQLKKKLLQESEERIASAQEALLYKMAKEEEENIRLRNKLANLNEDLSEVTGERDRLLNEIQVLTDTHRVLEQRMAPVESMLSPVSSQLVHEEPLLMQESADALEVLPDAGFTEAASGQSDLTAKLNQMQELVRQKNKVEVKLSQQLQDTKKELEKERESFRAEINERETRERALEVGKRQLEAQLTVVDSENYESLQELALLQERLEERNPSGERAEGGEE</sequence>
<dbReference type="EMBL" id="MU826826">
    <property type="protein sequence ID" value="KAJ7375489.1"/>
    <property type="molecule type" value="Genomic_DNA"/>
</dbReference>
<keyword evidence="4" id="KW-1185">Reference proteome</keyword>
<reference evidence="3" key="1">
    <citation type="submission" date="2023-01" db="EMBL/GenBank/DDBJ databases">
        <title>Genome assembly of the deep-sea coral Lophelia pertusa.</title>
        <authorList>
            <person name="Herrera S."/>
            <person name="Cordes E."/>
        </authorList>
    </citation>
    <scope>NUCLEOTIDE SEQUENCE</scope>
    <source>
        <strain evidence="3">USNM1676648</strain>
        <tissue evidence="3">Polyp</tissue>
    </source>
</reference>
<protein>
    <submittedName>
        <fullName evidence="3">Uncharacterized protein</fullName>
    </submittedName>
</protein>
<feature type="coiled-coil region" evidence="1">
    <location>
        <begin position="519"/>
        <end position="568"/>
    </location>
</feature>
<feature type="coiled-coil region" evidence="1">
    <location>
        <begin position="390"/>
        <end position="471"/>
    </location>
</feature>
<keyword evidence="1" id="KW-0175">Coiled coil</keyword>
<feature type="compositionally biased region" description="Basic and acidic residues" evidence="2">
    <location>
        <begin position="283"/>
        <end position="293"/>
    </location>
</feature>
<dbReference type="OrthoDB" id="5986944at2759"/>
<dbReference type="AlphaFoldDB" id="A0A9W9Z8J5"/>
<name>A0A9W9Z8J5_9CNID</name>
<gene>
    <name evidence="3" type="ORF">OS493_002263</name>
</gene>
<dbReference type="Proteomes" id="UP001163046">
    <property type="component" value="Unassembled WGS sequence"/>
</dbReference>
<evidence type="ECO:0000256" key="1">
    <source>
        <dbReference type="SAM" id="Coils"/>
    </source>
</evidence>
<evidence type="ECO:0000313" key="4">
    <source>
        <dbReference type="Proteomes" id="UP001163046"/>
    </source>
</evidence>
<organism evidence="3 4">
    <name type="scientific">Desmophyllum pertusum</name>
    <dbReference type="NCBI Taxonomy" id="174260"/>
    <lineage>
        <taxon>Eukaryota</taxon>
        <taxon>Metazoa</taxon>
        <taxon>Cnidaria</taxon>
        <taxon>Anthozoa</taxon>
        <taxon>Hexacorallia</taxon>
        <taxon>Scleractinia</taxon>
        <taxon>Caryophylliina</taxon>
        <taxon>Caryophylliidae</taxon>
        <taxon>Desmophyllum</taxon>
    </lineage>
</organism>
<proteinExistence type="predicted"/>
<accession>A0A9W9Z8J5</accession>
<feature type="region of interest" description="Disordered" evidence="2">
    <location>
        <begin position="283"/>
        <end position="304"/>
    </location>
</feature>